<evidence type="ECO:0000313" key="4">
    <source>
        <dbReference type="Proteomes" id="UP000655208"/>
    </source>
</evidence>
<organism evidence="3 4">
    <name type="scientific">Nakamurella endophytica</name>
    <dbReference type="NCBI Taxonomy" id="1748367"/>
    <lineage>
        <taxon>Bacteria</taxon>
        <taxon>Bacillati</taxon>
        <taxon>Actinomycetota</taxon>
        <taxon>Actinomycetes</taxon>
        <taxon>Nakamurellales</taxon>
        <taxon>Nakamurellaceae</taxon>
        <taxon>Nakamurella</taxon>
    </lineage>
</organism>
<dbReference type="PANTHER" id="PTHR12110">
    <property type="entry name" value="HYDROXYPYRUVATE ISOMERASE"/>
    <property type="match status" value="1"/>
</dbReference>
<keyword evidence="3" id="KW-0413">Isomerase</keyword>
<keyword evidence="1" id="KW-0732">Signal</keyword>
<dbReference type="EMBL" id="BMNA01000002">
    <property type="protein sequence ID" value="GGL92271.1"/>
    <property type="molecule type" value="Genomic_DNA"/>
</dbReference>
<feature type="domain" description="Xylose isomerase-like TIM barrel" evidence="2">
    <location>
        <begin position="74"/>
        <end position="284"/>
    </location>
</feature>
<sequence>MLGVGAAVGLAGAAALTVGSGSAAAAAPAATGAQAAGRPAAHCHRRVPTDNISIQLYTLRDLLAKDLDGTLAGLAKIGFKKVENAGYQGLTAKQFRAALDRHGLRSTSGHNASITAPFDASAFAQVLHDARVVGQSYIDQSVVGVTGFTADGVQYLQTKAEWQQLCEALNRAGQAAHRAGLKFGLHNHFWEFLPLKDTPLVGSDILIAELDPRYVHFEVDIFWAHYGHHDPAQLVTFLQNRLPQFHVKDMRLLNGEPAPSSLLQTFTWTDPGKGIIDFARVFAAKTASPTVTEYIIERDDAGAAALTTAKVGFDFLKNIRF</sequence>
<protein>
    <submittedName>
        <fullName evidence="3">Sugar phosphate isomerase</fullName>
    </submittedName>
</protein>
<dbReference type="GO" id="GO:0016853">
    <property type="term" value="F:isomerase activity"/>
    <property type="evidence" value="ECO:0007669"/>
    <property type="project" value="UniProtKB-KW"/>
</dbReference>
<dbReference type="AlphaFoldDB" id="A0A917SR62"/>
<feature type="chain" id="PRO_5038853955" evidence="1">
    <location>
        <begin position="26"/>
        <end position="321"/>
    </location>
</feature>
<evidence type="ECO:0000313" key="3">
    <source>
        <dbReference type="EMBL" id="GGL92271.1"/>
    </source>
</evidence>
<dbReference type="Gene3D" id="3.20.20.150">
    <property type="entry name" value="Divalent-metal-dependent TIM barrel enzymes"/>
    <property type="match status" value="1"/>
</dbReference>
<dbReference type="InterPro" id="IPR013022">
    <property type="entry name" value="Xyl_isomerase-like_TIM-brl"/>
</dbReference>
<dbReference type="InterPro" id="IPR050312">
    <property type="entry name" value="IolE/XylAMocC-like"/>
</dbReference>
<feature type="signal peptide" evidence="1">
    <location>
        <begin position="1"/>
        <end position="25"/>
    </location>
</feature>
<reference evidence="3" key="1">
    <citation type="journal article" date="2014" name="Int. J. Syst. Evol. Microbiol.">
        <title>Complete genome sequence of Corynebacterium casei LMG S-19264T (=DSM 44701T), isolated from a smear-ripened cheese.</title>
        <authorList>
            <consortium name="US DOE Joint Genome Institute (JGI-PGF)"/>
            <person name="Walter F."/>
            <person name="Albersmeier A."/>
            <person name="Kalinowski J."/>
            <person name="Ruckert C."/>
        </authorList>
    </citation>
    <scope>NUCLEOTIDE SEQUENCE</scope>
    <source>
        <strain evidence="3">CGMCC 4.7308</strain>
    </source>
</reference>
<evidence type="ECO:0000259" key="2">
    <source>
        <dbReference type="Pfam" id="PF01261"/>
    </source>
</evidence>
<reference evidence="3" key="2">
    <citation type="submission" date="2020-09" db="EMBL/GenBank/DDBJ databases">
        <authorList>
            <person name="Sun Q."/>
            <person name="Zhou Y."/>
        </authorList>
    </citation>
    <scope>NUCLEOTIDE SEQUENCE</scope>
    <source>
        <strain evidence="3">CGMCC 4.7308</strain>
    </source>
</reference>
<evidence type="ECO:0000256" key="1">
    <source>
        <dbReference type="SAM" id="SignalP"/>
    </source>
</evidence>
<keyword evidence="4" id="KW-1185">Reference proteome</keyword>
<gene>
    <name evidence="3" type="ORF">GCM10011594_10050</name>
</gene>
<dbReference type="Pfam" id="PF01261">
    <property type="entry name" value="AP_endonuc_2"/>
    <property type="match status" value="1"/>
</dbReference>
<comment type="caution">
    <text evidence="3">The sequence shown here is derived from an EMBL/GenBank/DDBJ whole genome shotgun (WGS) entry which is preliminary data.</text>
</comment>
<dbReference type="SUPFAM" id="SSF51658">
    <property type="entry name" value="Xylose isomerase-like"/>
    <property type="match status" value="1"/>
</dbReference>
<dbReference type="Proteomes" id="UP000655208">
    <property type="component" value="Unassembled WGS sequence"/>
</dbReference>
<accession>A0A917SR62</accession>
<dbReference type="PANTHER" id="PTHR12110:SF41">
    <property type="entry name" value="INOSOSE DEHYDRATASE"/>
    <property type="match status" value="1"/>
</dbReference>
<dbReference type="InterPro" id="IPR036237">
    <property type="entry name" value="Xyl_isomerase-like_sf"/>
</dbReference>
<proteinExistence type="predicted"/>
<name>A0A917SR62_9ACTN</name>